<dbReference type="PANTHER" id="PTHR43790">
    <property type="entry name" value="CARBOHYDRATE TRANSPORT ATP-BINDING PROTEIN MG119-RELATED"/>
    <property type="match status" value="1"/>
</dbReference>
<keyword evidence="3" id="KW-1003">Cell membrane</keyword>
<dbReference type="PROSITE" id="PS50893">
    <property type="entry name" value="ABC_TRANSPORTER_2"/>
    <property type="match status" value="2"/>
</dbReference>
<dbReference type="Proteomes" id="UP000019486">
    <property type="component" value="Unassembled WGS sequence"/>
</dbReference>
<dbReference type="SUPFAM" id="SSF52540">
    <property type="entry name" value="P-loop containing nucleoside triphosphate hydrolases"/>
    <property type="match status" value="2"/>
</dbReference>
<evidence type="ECO:0000256" key="3">
    <source>
        <dbReference type="ARBA" id="ARBA00022475"/>
    </source>
</evidence>
<dbReference type="Gene3D" id="3.40.50.300">
    <property type="entry name" value="P-loop containing nucleotide triphosphate hydrolases"/>
    <property type="match status" value="2"/>
</dbReference>
<organism evidence="11 12">
    <name type="scientific">Skermanella stibiiresistens SB22</name>
    <dbReference type="NCBI Taxonomy" id="1385369"/>
    <lineage>
        <taxon>Bacteria</taxon>
        <taxon>Pseudomonadati</taxon>
        <taxon>Pseudomonadota</taxon>
        <taxon>Alphaproteobacteria</taxon>
        <taxon>Rhodospirillales</taxon>
        <taxon>Azospirillaceae</taxon>
        <taxon>Skermanella</taxon>
    </lineage>
</organism>
<dbReference type="GO" id="GO:0005886">
    <property type="term" value="C:plasma membrane"/>
    <property type="evidence" value="ECO:0007669"/>
    <property type="project" value="UniProtKB-SubCell"/>
</dbReference>
<dbReference type="PATRIC" id="fig|1385369.3.peg.750"/>
<sequence>MVSTPAVEPEVVLRLTGITKRFGALTANDAISLDLRRGRVMALLGENGAGKTTLMNILFGHYVADAGHIEAFGQPLPPGSPKAALAAGICMVHQHFTLADNLSVLDNVILGTEPLWRFWTDRGRARRKLVSLAERFGLVVDPDASVGALSVGERQRVEILKALYRDARILILDEPTAVLTPQESERLFATLKLLTAEGLAIVFISHKMNEVMAASDNVGVLRGGRLVAVRRTAETNRGELAELMIGRTLKAPTVEPMAAGEPVLTLAGVTVKAGGGNGQGMLDAVDLKIRRHQIIGIAGVSGNGQSALADLVSGLIVPDAGLLEVLGNGIARTGPGAMVRCGVARIPEDRHATGLVGDMTVWENLIAERYRLPEFSRFGFLKRGAARQRAEGVIKDYDVRCPGPDAVSRLLSGGNMQKLILGRTLSYGPGLILANQPTRGLDVGAVAYVHERLLAARAGGAGILLISEDLDEILALSDQIAVIHRGRLSPPQPRSAVTIRQLGLAMAGHWTELSEVA</sequence>
<keyword evidence="4" id="KW-0762">Sugar transport</keyword>
<comment type="subcellular location">
    <subcellularLocation>
        <location evidence="1">Cell membrane</location>
        <topology evidence="1">Peripheral membrane protein</topology>
    </subcellularLocation>
</comment>
<feature type="domain" description="ABC transporter" evidence="10">
    <location>
        <begin position="264"/>
        <end position="510"/>
    </location>
</feature>
<dbReference type="PROSITE" id="PS00211">
    <property type="entry name" value="ABC_TRANSPORTER_1"/>
    <property type="match status" value="2"/>
</dbReference>
<evidence type="ECO:0000256" key="4">
    <source>
        <dbReference type="ARBA" id="ARBA00022597"/>
    </source>
</evidence>
<keyword evidence="8" id="KW-1278">Translocase</keyword>
<keyword evidence="12" id="KW-1185">Reference proteome</keyword>
<dbReference type="Pfam" id="PF00005">
    <property type="entry name" value="ABC_tran"/>
    <property type="match status" value="2"/>
</dbReference>
<evidence type="ECO:0000256" key="1">
    <source>
        <dbReference type="ARBA" id="ARBA00004202"/>
    </source>
</evidence>
<keyword evidence="2" id="KW-0813">Transport</keyword>
<dbReference type="GO" id="GO:0016887">
    <property type="term" value="F:ATP hydrolysis activity"/>
    <property type="evidence" value="ECO:0007669"/>
    <property type="project" value="InterPro"/>
</dbReference>
<evidence type="ECO:0000256" key="2">
    <source>
        <dbReference type="ARBA" id="ARBA00022448"/>
    </source>
</evidence>
<dbReference type="RefSeq" id="WP_037447090.1">
    <property type="nucleotide sequence ID" value="NZ_AVFL01000002.1"/>
</dbReference>
<dbReference type="InterPro" id="IPR027417">
    <property type="entry name" value="P-loop_NTPase"/>
</dbReference>
<protein>
    <submittedName>
        <fullName evidence="11">Sugar ABC transporter ATP-binding protein</fullName>
    </submittedName>
</protein>
<keyword evidence="9" id="KW-0472">Membrane</keyword>
<evidence type="ECO:0000256" key="6">
    <source>
        <dbReference type="ARBA" id="ARBA00022741"/>
    </source>
</evidence>
<dbReference type="InterPro" id="IPR017871">
    <property type="entry name" value="ABC_transporter-like_CS"/>
</dbReference>
<reference evidence="11 12" key="1">
    <citation type="submission" date="2013-08" db="EMBL/GenBank/DDBJ databases">
        <title>The genome sequence of Skermanella stibiiresistens.</title>
        <authorList>
            <person name="Zhu W."/>
            <person name="Wang G."/>
        </authorList>
    </citation>
    <scope>NUCLEOTIDE SEQUENCE [LARGE SCALE GENOMIC DNA]</scope>
    <source>
        <strain evidence="11 12">SB22</strain>
    </source>
</reference>
<dbReference type="CDD" id="cd03216">
    <property type="entry name" value="ABC_Carb_Monos_I"/>
    <property type="match status" value="1"/>
</dbReference>
<evidence type="ECO:0000259" key="10">
    <source>
        <dbReference type="PROSITE" id="PS50893"/>
    </source>
</evidence>
<keyword evidence="6" id="KW-0547">Nucleotide-binding</keyword>
<dbReference type="FunFam" id="3.40.50.300:FF:000127">
    <property type="entry name" value="Ribose import ATP-binding protein RbsA"/>
    <property type="match status" value="1"/>
</dbReference>
<dbReference type="CDD" id="cd03215">
    <property type="entry name" value="ABC_Carb_Monos_II"/>
    <property type="match status" value="1"/>
</dbReference>
<dbReference type="GO" id="GO:0005524">
    <property type="term" value="F:ATP binding"/>
    <property type="evidence" value="ECO:0007669"/>
    <property type="project" value="UniProtKB-KW"/>
</dbReference>
<comment type="caution">
    <text evidence="11">The sequence shown here is derived from an EMBL/GenBank/DDBJ whole genome shotgun (WGS) entry which is preliminary data.</text>
</comment>
<evidence type="ECO:0000256" key="5">
    <source>
        <dbReference type="ARBA" id="ARBA00022737"/>
    </source>
</evidence>
<feature type="domain" description="ABC transporter" evidence="10">
    <location>
        <begin position="13"/>
        <end position="248"/>
    </location>
</feature>
<dbReference type="STRING" id="1385369.N825_19115"/>
<dbReference type="AlphaFoldDB" id="W9HDS0"/>
<evidence type="ECO:0000313" key="12">
    <source>
        <dbReference type="Proteomes" id="UP000019486"/>
    </source>
</evidence>
<proteinExistence type="predicted"/>
<evidence type="ECO:0000256" key="7">
    <source>
        <dbReference type="ARBA" id="ARBA00022840"/>
    </source>
</evidence>
<evidence type="ECO:0000313" key="11">
    <source>
        <dbReference type="EMBL" id="EWY42043.1"/>
    </source>
</evidence>
<evidence type="ECO:0000256" key="9">
    <source>
        <dbReference type="ARBA" id="ARBA00023136"/>
    </source>
</evidence>
<dbReference type="PANTHER" id="PTHR43790:SF9">
    <property type="entry name" value="GALACTOFURANOSE TRANSPORTER ATP-BINDING PROTEIN YTFR"/>
    <property type="match status" value="1"/>
</dbReference>
<keyword evidence="7 11" id="KW-0067">ATP-binding</keyword>
<dbReference type="SMART" id="SM00382">
    <property type="entry name" value="AAA"/>
    <property type="match status" value="2"/>
</dbReference>
<keyword evidence="5" id="KW-0677">Repeat</keyword>
<dbReference type="InterPro" id="IPR003439">
    <property type="entry name" value="ABC_transporter-like_ATP-bd"/>
</dbReference>
<accession>W9HDS0</accession>
<gene>
    <name evidence="11" type="ORF">N825_19115</name>
</gene>
<dbReference type="InterPro" id="IPR050107">
    <property type="entry name" value="ABC_carbohydrate_import_ATPase"/>
</dbReference>
<name>W9HDS0_9PROT</name>
<dbReference type="EMBL" id="AVFL01000002">
    <property type="protein sequence ID" value="EWY42043.1"/>
    <property type="molecule type" value="Genomic_DNA"/>
</dbReference>
<dbReference type="OrthoDB" id="7283113at2"/>
<dbReference type="InterPro" id="IPR003593">
    <property type="entry name" value="AAA+_ATPase"/>
</dbReference>
<evidence type="ECO:0000256" key="8">
    <source>
        <dbReference type="ARBA" id="ARBA00022967"/>
    </source>
</evidence>